<reference evidence="1" key="1">
    <citation type="submission" date="2020-05" db="EMBL/GenBank/DDBJ databases">
        <authorList>
            <person name="Chiriac C."/>
            <person name="Salcher M."/>
            <person name="Ghai R."/>
            <person name="Kavagutti S V."/>
        </authorList>
    </citation>
    <scope>NUCLEOTIDE SEQUENCE</scope>
</reference>
<evidence type="ECO:0000313" key="1">
    <source>
        <dbReference type="EMBL" id="CAB4551201.1"/>
    </source>
</evidence>
<proteinExistence type="predicted"/>
<accession>A0A6J6CIH0</accession>
<name>A0A6J6CIH0_9ZZZZ</name>
<gene>
    <name evidence="1" type="ORF">UFOPK1493_01073</name>
</gene>
<dbReference type="PROSITE" id="PS51257">
    <property type="entry name" value="PROKAR_LIPOPROTEIN"/>
    <property type="match status" value="1"/>
</dbReference>
<dbReference type="AlphaFoldDB" id="A0A6J6CIH0"/>
<protein>
    <submittedName>
        <fullName evidence="1">Unannotated protein</fullName>
    </submittedName>
</protein>
<organism evidence="1">
    <name type="scientific">freshwater metagenome</name>
    <dbReference type="NCBI Taxonomy" id="449393"/>
    <lineage>
        <taxon>unclassified sequences</taxon>
        <taxon>metagenomes</taxon>
        <taxon>ecological metagenomes</taxon>
    </lineage>
</organism>
<sequence length="169" mass="16862">MRRPRCALLGLGPLVVALAGCGDSGDDTAVDAPDGVVVEGSVEDAPAGGGSGDLTGVVAAIEATGYDCNPDSFVMTSAIRETCLTTSDLSLVGYAWVDASTMDAQVGLEVFCSADSSLGQLTSLRGDTWAVSAVPLSGSTSPETQAQIDDVLSTIATTLGGELVSTPCA</sequence>
<dbReference type="EMBL" id="CAEZSR010000028">
    <property type="protein sequence ID" value="CAB4551201.1"/>
    <property type="molecule type" value="Genomic_DNA"/>
</dbReference>